<comment type="caution">
    <text evidence="11">The sequence shown here is derived from an EMBL/GenBank/DDBJ whole genome shotgun (WGS) entry which is preliminary data.</text>
</comment>
<dbReference type="PROSITE" id="PS51198">
    <property type="entry name" value="UVRD_HELICASE_ATP_BIND"/>
    <property type="match status" value="1"/>
</dbReference>
<dbReference type="InterPro" id="IPR014017">
    <property type="entry name" value="DNA_helicase_UvrD-like_C"/>
</dbReference>
<dbReference type="PANTHER" id="PTHR11070:SF3">
    <property type="entry name" value="DNA 3'-5' HELICASE"/>
    <property type="match status" value="1"/>
</dbReference>
<dbReference type="PANTHER" id="PTHR11070">
    <property type="entry name" value="UVRD / RECB / PCRA DNA HELICASE FAMILY MEMBER"/>
    <property type="match status" value="1"/>
</dbReference>
<evidence type="ECO:0000256" key="8">
    <source>
        <dbReference type="ARBA" id="ARBA00048988"/>
    </source>
</evidence>
<dbReference type="Gene3D" id="3.40.50.300">
    <property type="entry name" value="P-loop containing nucleotide triphosphate hydrolases"/>
    <property type="match status" value="2"/>
</dbReference>
<reference evidence="11" key="1">
    <citation type="journal article" date="2014" name="Front. Microbiol.">
        <title>High frequency of phylogenetically diverse reductive dehalogenase-homologous genes in deep subseafloor sedimentary metagenomes.</title>
        <authorList>
            <person name="Kawai M."/>
            <person name="Futagami T."/>
            <person name="Toyoda A."/>
            <person name="Takaki Y."/>
            <person name="Nishi S."/>
            <person name="Hori S."/>
            <person name="Arai W."/>
            <person name="Tsubouchi T."/>
            <person name="Morono Y."/>
            <person name="Uchiyama I."/>
            <person name="Ito T."/>
            <person name="Fujiyama A."/>
            <person name="Inagaki F."/>
            <person name="Takami H."/>
        </authorList>
    </citation>
    <scope>NUCLEOTIDE SEQUENCE</scope>
    <source>
        <strain evidence="11">Expedition CK06-06</strain>
    </source>
</reference>
<dbReference type="Pfam" id="PF13361">
    <property type="entry name" value="UvrD_C"/>
    <property type="match status" value="1"/>
</dbReference>
<dbReference type="GO" id="GO:0000725">
    <property type="term" value="P:recombinational repair"/>
    <property type="evidence" value="ECO:0007669"/>
    <property type="project" value="TreeGrafter"/>
</dbReference>
<dbReference type="Gene3D" id="1.10.486.10">
    <property type="entry name" value="PCRA, domain 4"/>
    <property type="match status" value="1"/>
</dbReference>
<name>X1DHU9_9ZZZZ</name>
<evidence type="ECO:0000256" key="7">
    <source>
        <dbReference type="ARBA" id="ARBA00034808"/>
    </source>
</evidence>
<dbReference type="GO" id="GO:0043138">
    <property type="term" value="F:3'-5' DNA helicase activity"/>
    <property type="evidence" value="ECO:0007669"/>
    <property type="project" value="UniProtKB-EC"/>
</dbReference>
<dbReference type="Pfam" id="PF00580">
    <property type="entry name" value="UvrD-helicase"/>
    <property type="match status" value="1"/>
</dbReference>
<evidence type="ECO:0000256" key="4">
    <source>
        <dbReference type="ARBA" id="ARBA00022840"/>
    </source>
</evidence>
<dbReference type="EC" id="5.6.2.4" evidence="7"/>
<keyword evidence="2" id="KW-0378">Hydrolase</keyword>
<feature type="domain" description="UvrD-like helicase ATP-binding" evidence="9">
    <location>
        <begin position="1"/>
        <end position="103"/>
    </location>
</feature>
<feature type="domain" description="UvrD-like helicase C-terminal" evidence="10">
    <location>
        <begin position="104"/>
        <end position="287"/>
    </location>
</feature>
<dbReference type="EMBL" id="BART01023188">
    <property type="protein sequence ID" value="GAH04599.1"/>
    <property type="molecule type" value="Genomic_DNA"/>
</dbReference>
<evidence type="ECO:0000256" key="6">
    <source>
        <dbReference type="ARBA" id="ARBA00034617"/>
    </source>
</evidence>
<evidence type="ECO:0000256" key="1">
    <source>
        <dbReference type="ARBA" id="ARBA00022741"/>
    </source>
</evidence>
<dbReference type="PROSITE" id="PS51217">
    <property type="entry name" value="UVRD_HELICASE_CTER"/>
    <property type="match status" value="1"/>
</dbReference>
<evidence type="ECO:0000313" key="11">
    <source>
        <dbReference type="EMBL" id="GAH04599.1"/>
    </source>
</evidence>
<evidence type="ECO:0000256" key="5">
    <source>
        <dbReference type="ARBA" id="ARBA00023235"/>
    </source>
</evidence>
<evidence type="ECO:0000256" key="3">
    <source>
        <dbReference type="ARBA" id="ARBA00022806"/>
    </source>
</evidence>
<proteinExistence type="predicted"/>
<keyword evidence="3" id="KW-0347">Helicase</keyword>
<keyword evidence="1" id="KW-0547">Nucleotide-binding</keyword>
<feature type="non-terminal residue" evidence="11">
    <location>
        <position position="1"/>
    </location>
</feature>
<dbReference type="InterPro" id="IPR000212">
    <property type="entry name" value="DNA_helicase_UvrD/REP"/>
</dbReference>
<dbReference type="InterPro" id="IPR014016">
    <property type="entry name" value="UvrD-like_ATP-bd"/>
</dbReference>
<dbReference type="InterPro" id="IPR027417">
    <property type="entry name" value="P-loop_NTPase"/>
</dbReference>
<accession>X1DHU9</accession>
<comment type="catalytic activity">
    <reaction evidence="8">
        <text>ATP + H2O = ADP + phosphate + H(+)</text>
        <dbReference type="Rhea" id="RHEA:13065"/>
        <dbReference type="ChEBI" id="CHEBI:15377"/>
        <dbReference type="ChEBI" id="CHEBI:15378"/>
        <dbReference type="ChEBI" id="CHEBI:30616"/>
        <dbReference type="ChEBI" id="CHEBI:43474"/>
        <dbReference type="ChEBI" id="CHEBI:456216"/>
        <dbReference type="EC" id="5.6.2.4"/>
    </reaction>
</comment>
<keyword evidence="4" id="KW-0067">ATP-binding</keyword>
<dbReference type="SUPFAM" id="SSF52540">
    <property type="entry name" value="P-loop containing nucleoside triphosphate hydrolases"/>
    <property type="match status" value="1"/>
</dbReference>
<evidence type="ECO:0000259" key="9">
    <source>
        <dbReference type="PROSITE" id="PS51198"/>
    </source>
</evidence>
<comment type="catalytic activity">
    <reaction evidence="6">
        <text>Couples ATP hydrolysis with the unwinding of duplex DNA by translocating in the 3'-5' direction.</text>
        <dbReference type="EC" id="5.6.2.4"/>
    </reaction>
</comment>
<gene>
    <name evidence="11" type="ORF">S01H4_42252</name>
</gene>
<feature type="non-terminal residue" evidence="11">
    <location>
        <position position="287"/>
    </location>
</feature>
<dbReference type="AlphaFoldDB" id="X1DHU9"/>
<evidence type="ECO:0000259" key="10">
    <source>
        <dbReference type="PROSITE" id="PS51217"/>
    </source>
</evidence>
<protein>
    <recommendedName>
        <fullName evidence="7">DNA 3'-5' helicase</fullName>
        <ecNumber evidence="7">5.6.2.4</ecNumber>
    </recommendedName>
</protein>
<dbReference type="GO" id="GO:0005524">
    <property type="term" value="F:ATP binding"/>
    <property type="evidence" value="ECO:0007669"/>
    <property type="project" value="UniProtKB-KW"/>
</dbReference>
<organism evidence="11">
    <name type="scientific">marine sediment metagenome</name>
    <dbReference type="NCBI Taxonomy" id="412755"/>
    <lineage>
        <taxon>unclassified sequences</taxon>
        <taxon>metagenomes</taxon>
        <taxon>ecological metagenomes</taxon>
    </lineage>
</organism>
<sequence length="287" mass="33230">KFFMDYDDLLVKLIELLENNDGLRKKLSSTYRYIMVDEYQDTNKLQSRIVQLLAETHNNVMVVGDDSQSIYSFRGANFRNIMEFPEDFPDTRIIKLEQNYRSTQPILNLTNKIIDRAQEKYTKVLFSHKREGARPALVMAQDDNFQSKFVAQKVLELREEGVGLDEIAVLFRSSYHSFDLELELNRRNIPFVKVGGFKFIETAHIKDILAFLRVLHNPKDTVSWNRILLLVEGIGSRTSLKIINSIAANGEDTDEIIMREASARNRENLKKFINLLNEMGDAEYSPA</sequence>
<keyword evidence="5" id="KW-0413">Isomerase</keyword>
<evidence type="ECO:0000256" key="2">
    <source>
        <dbReference type="ARBA" id="ARBA00022801"/>
    </source>
</evidence>
<dbReference type="GO" id="GO:0005829">
    <property type="term" value="C:cytosol"/>
    <property type="evidence" value="ECO:0007669"/>
    <property type="project" value="TreeGrafter"/>
</dbReference>
<dbReference type="GO" id="GO:0016787">
    <property type="term" value="F:hydrolase activity"/>
    <property type="evidence" value="ECO:0007669"/>
    <property type="project" value="UniProtKB-KW"/>
</dbReference>
<dbReference type="GO" id="GO:0003677">
    <property type="term" value="F:DNA binding"/>
    <property type="evidence" value="ECO:0007669"/>
    <property type="project" value="InterPro"/>
</dbReference>
<dbReference type="CDD" id="cd17932">
    <property type="entry name" value="DEXQc_UvrD"/>
    <property type="match status" value="1"/>
</dbReference>